<dbReference type="GO" id="GO:0005634">
    <property type="term" value="C:nucleus"/>
    <property type="evidence" value="ECO:0007669"/>
    <property type="project" value="UniProtKB-SubCell"/>
</dbReference>
<comment type="caution">
    <text evidence="4">The sequence shown here is derived from an EMBL/GenBank/DDBJ whole genome shotgun (WGS) entry which is preliminary data.</text>
</comment>
<dbReference type="Proteomes" id="UP001165063">
    <property type="component" value="Unassembled WGS sequence"/>
</dbReference>
<comment type="subcellular location">
    <subcellularLocation>
        <location evidence="1">Nucleus</location>
    </subcellularLocation>
</comment>
<feature type="region of interest" description="Disordered" evidence="3">
    <location>
        <begin position="241"/>
        <end position="260"/>
    </location>
</feature>
<dbReference type="GO" id="GO:0000785">
    <property type="term" value="C:chromatin"/>
    <property type="evidence" value="ECO:0007669"/>
    <property type="project" value="TreeGrafter"/>
</dbReference>
<evidence type="ECO:0000313" key="4">
    <source>
        <dbReference type="EMBL" id="GMG31183.1"/>
    </source>
</evidence>
<evidence type="ECO:0000256" key="1">
    <source>
        <dbReference type="ARBA" id="ARBA00004123"/>
    </source>
</evidence>
<dbReference type="Pfam" id="PF20168">
    <property type="entry name" value="PDS5"/>
    <property type="match status" value="1"/>
</dbReference>
<keyword evidence="2" id="KW-0539">Nucleus</keyword>
<name>A0A9W6YXF8_AMBMO</name>
<dbReference type="GO" id="GO:0007064">
    <property type="term" value="P:mitotic sister chromatid cohesion"/>
    <property type="evidence" value="ECO:0007669"/>
    <property type="project" value="InterPro"/>
</dbReference>
<proteinExistence type="predicted"/>
<evidence type="ECO:0000256" key="3">
    <source>
        <dbReference type="SAM" id="MobiDB-lite"/>
    </source>
</evidence>
<evidence type="ECO:0000313" key="5">
    <source>
        <dbReference type="Proteomes" id="UP001165063"/>
    </source>
</evidence>
<dbReference type="PANTHER" id="PTHR12663:SF0">
    <property type="entry name" value="PRECOCIOUS DISSOCIATION OF SISTERS 5, ISOFORM A"/>
    <property type="match status" value="1"/>
</dbReference>
<reference evidence="4" key="1">
    <citation type="submission" date="2023-04" db="EMBL/GenBank/DDBJ databases">
        <title>Ambrosiozyma monospora NBRC 1965.</title>
        <authorList>
            <person name="Ichikawa N."/>
            <person name="Sato H."/>
            <person name="Tonouchi N."/>
        </authorList>
    </citation>
    <scope>NUCLEOTIDE SEQUENCE</scope>
    <source>
        <strain evidence="4">NBRC 1965</strain>
    </source>
</reference>
<keyword evidence="5" id="KW-1185">Reference proteome</keyword>
<sequence>MARHRRKEKIEKEPPKQITFNKPIVSSYSKPLASKEVVERLFELHKELSSLESLEDTSELKPIIKDLTNAKLIESSNVGVQSLVLCCVTDVLRLFAPNCPFNSTQLTKIFNLVCRNLKLVHKSSNSFQDQQVEYLNILSTSNSVVLICETENSTELIDTFFQVGFSFDASNSDDDARFLEPIVNCFNSIVASANSLSSKTLNLIFYSPLFDTVSAFLINENTAKFSRSLIQLFSDKLNTKQSHEKDDDNDDEYDSEKDTKAKAKSAKDLRKFHDLLVKLWINAPNCMNAIIGLLNEELISNEEDLRILATETISKMLTHNGFINRNHEVYLSWLKKILDN</sequence>
<dbReference type="EMBL" id="BSXU01001798">
    <property type="protein sequence ID" value="GMG31183.1"/>
    <property type="molecule type" value="Genomic_DNA"/>
</dbReference>
<dbReference type="AlphaFoldDB" id="A0A9W6YXF8"/>
<evidence type="ECO:0000256" key="2">
    <source>
        <dbReference type="ARBA" id="ARBA00023242"/>
    </source>
</evidence>
<organism evidence="4 5">
    <name type="scientific">Ambrosiozyma monospora</name>
    <name type="common">Yeast</name>
    <name type="synonym">Endomycopsis monosporus</name>
    <dbReference type="NCBI Taxonomy" id="43982"/>
    <lineage>
        <taxon>Eukaryota</taxon>
        <taxon>Fungi</taxon>
        <taxon>Dikarya</taxon>
        <taxon>Ascomycota</taxon>
        <taxon>Saccharomycotina</taxon>
        <taxon>Pichiomycetes</taxon>
        <taxon>Pichiales</taxon>
        <taxon>Pichiaceae</taxon>
        <taxon>Ambrosiozyma</taxon>
    </lineage>
</organism>
<accession>A0A9W6YXF8</accession>
<protein>
    <submittedName>
        <fullName evidence="4">Unnamed protein product</fullName>
    </submittedName>
</protein>
<dbReference type="InterPro" id="IPR039776">
    <property type="entry name" value="Pds5"/>
</dbReference>
<dbReference type="OrthoDB" id="200660at2759"/>
<dbReference type="GO" id="GO:0006281">
    <property type="term" value="P:DNA repair"/>
    <property type="evidence" value="ECO:0007669"/>
    <property type="project" value="TreeGrafter"/>
</dbReference>
<dbReference type="PANTHER" id="PTHR12663">
    <property type="entry name" value="ANDROGEN INDUCED INHIBITOR OF PROLIFERATION AS3 / PDS5-RELATED"/>
    <property type="match status" value="1"/>
</dbReference>
<gene>
    <name evidence="4" type="ORF">Amon01_000395500</name>
</gene>